<accession>A0A7S8E7S1</accession>
<dbReference type="AlphaFoldDB" id="A0A7S8E7S1"/>
<proteinExistence type="predicted"/>
<keyword evidence="2" id="KW-0472">Membrane</keyword>
<name>A0A7S8E7S1_9CHLR</name>
<keyword evidence="2" id="KW-0812">Transmembrane</keyword>
<feature type="region of interest" description="Disordered" evidence="1">
    <location>
        <begin position="63"/>
        <end position="87"/>
    </location>
</feature>
<feature type="transmembrane region" description="Helical" evidence="2">
    <location>
        <begin position="28"/>
        <end position="47"/>
    </location>
</feature>
<evidence type="ECO:0000256" key="2">
    <source>
        <dbReference type="SAM" id="Phobius"/>
    </source>
</evidence>
<feature type="compositionally biased region" description="Basic and acidic residues" evidence="1">
    <location>
        <begin position="76"/>
        <end position="87"/>
    </location>
</feature>
<keyword evidence="4" id="KW-1185">Reference proteome</keyword>
<gene>
    <name evidence="3" type="ORF">G4Y79_19870</name>
</gene>
<dbReference type="Proteomes" id="UP000594468">
    <property type="component" value="Chromosome"/>
</dbReference>
<evidence type="ECO:0000256" key="1">
    <source>
        <dbReference type="SAM" id="MobiDB-lite"/>
    </source>
</evidence>
<feature type="transmembrane region" description="Helical" evidence="2">
    <location>
        <begin position="5"/>
        <end position="22"/>
    </location>
</feature>
<keyword evidence="2" id="KW-1133">Transmembrane helix</keyword>
<sequence>MFLRISLTLMMLISGVLVLLLSGTRRNWIFIVVGIALYVGALAYMGLQAWRVSKRKRKINALYNQDEQSPDDEGDDKPCDDPPKVNF</sequence>
<dbReference type="RefSeq" id="WP_195169992.1">
    <property type="nucleotide sequence ID" value="NZ_CP062983.1"/>
</dbReference>
<dbReference type="EMBL" id="CP062983">
    <property type="protein sequence ID" value="QPC81922.1"/>
    <property type="molecule type" value="Genomic_DNA"/>
</dbReference>
<organism evidence="3 4">
    <name type="scientific">Phototrophicus methaneseepsis</name>
    <dbReference type="NCBI Taxonomy" id="2710758"/>
    <lineage>
        <taxon>Bacteria</taxon>
        <taxon>Bacillati</taxon>
        <taxon>Chloroflexota</taxon>
        <taxon>Candidatus Thermofontia</taxon>
        <taxon>Phototrophicales</taxon>
        <taxon>Phototrophicaceae</taxon>
        <taxon>Phototrophicus</taxon>
    </lineage>
</organism>
<reference evidence="3 4" key="1">
    <citation type="submission" date="2020-02" db="EMBL/GenBank/DDBJ databases">
        <authorList>
            <person name="Zheng R.K."/>
            <person name="Sun C.M."/>
        </authorList>
    </citation>
    <scope>NUCLEOTIDE SEQUENCE [LARGE SCALE GENOMIC DNA]</scope>
    <source>
        <strain evidence="4">rifampicinis</strain>
    </source>
</reference>
<evidence type="ECO:0000313" key="4">
    <source>
        <dbReference type="Proteomes" id="UP000594468"/>
    </source>
</evidence>
<dbReference type="KEGG" id="pmet:G4Y79_19870"/>
<evidence type="ECO:0000313" key="3">
    <source>
        <dbReference type="EMBL" id="QPC81922.1"/>
    </source>
</evidence>
<protein>
    <submittedName>
        <fullName evidence="3">Uncharacterized protein</fullName>
    </submittedName>
</protein>